<dbReference type="GO" id="GO:0032153">
    <property type="term" value="C:cell division site"/>
    <property type="evidence" value="ECO:0007669"/>
    <property type="project" value="UniProtKB-UniRule"/>
</dbReference>
<dbReference type="SUPFAM" id="SSF52490">
    <property type="entry name" value="Tubulin nucleotide-binding domain-like"/>
    <property type="match status" value="1"/>
</dbReference>
<dbReference type="InterPro" id="IPR018316">
    <property type="entry name" value="Tubulin/FtsZ_2-layer-sand-dom"/>
</dbReference>
<protein>
    <recommendedName>
        <fullName evidence="8 9">Cell division protein FtsZ</fullName>
    </recommendedName>
</protein>
<organism evidence="14 15">
    <name type="scientific">Ferrimonas marina</name>
    <dbReference type="NCBI Taxonomy" id="299255"/>
    <lineage>
        <taxon>Bacteria</taxon>
        <taxon>Pseudomonadati</taxon>
        <taxon>Pseudomonadota</taxon>
        <taxon>Gammaproteobacteria</taxon>
        <taxon>Alteromonadales</taxon>
        <taxon>Ferrimonadaceae</taxon>
        <taxon>Ferrimonas</taxon>
    </lineage>
</organism>
<dbReference type="STRING" id="299255.SAMN02745129_3500"/>
<dbReference type="InterPro" id="IPR037103">
    <property type="entry name" value="Tubulin/FtsZ-like_C"/>
</dbReference>
<feature type="compositionally biased region" description="Low complexity" evidence="11">
    <location>
        <begin position="347"/>
        <end position="356"/>
    </location>
</feature>
<keyword evidence="15" id="KW-1185">Reference proteome</keyword>
<sequence>MFEIVDSHSDDAVIKVVGVGGGGGNAVEHMVEQTIEGVDFICANTDSQALRKSSAQTTIQLGKNVTKGLGAGANPEVGREAALEDRETIRAAIAGSDMVFIAAGMGGGTGTGAAPVVAEVAKEEGILTVAVVTKPFSFEGKKRSAFAEQGIEQLGKQVDSLITVPNDKLMKVLGGRTSLLDAFKAANNVLLGAVQGIAELITRPGLINVDFADVKTVMSEMGNAMMGTGVARGEDRAEEAAEAAVASPLLEDIDLSGARGVLVNITAGLDISIEEFETVGNHVKAYASENATVVVGAVIDPEMSDELRVTVVATGIGAEKKPDIQLVSKPAAKPAAEARPQVERAAPEAPAKASPAQYAVDSAPSLGSATSTPSQPEPSRPSNPSAPGNAAAAKQPQSQEHYLDIPAFLRRQAD</sequence>
<gene>
    <name evidence="8" type="primary">ftsZ</name>
    <name evidence="14" type="ORF">SAMN02745129_3500</name>
</gene>
<dbReference type="InterPro" id="IPR024757">
    <property type="entry name" value="FtsZ_C"/>
</dbReference>
<feature type="compositionally biased region" description="Low complexity" evidence="11">
    <location>
        <begin position="329"/>
        <end position="338"/>
    </location>
</feature>
<keyword evidence="6 8" id="KW-0717">Septation</keyword>
<dbReference type="GO" id="GO:0005525">
    <property type="term" value="F:GTP binding"/>
    <property type="evidence" value="ECO:0007669"/>
    <property type="project" value="UniProtKB-UniRule"/>
</dbReference>
<keyword evidence="7 8" id="KW-0131">Cell cycle</keyword>
<dbReference type="Pfam" id="PF12327">
    <property type="entry name" value="FtsZ_C"/>
    <property type="match status" value="1"/>
</dbReference>
<dbReference type="GO" id="GO:0051258">
    <property type="term" value="P:protein polymerization"/>
    <property type="evidence" value="ECO:0007669"/>
    <property type="project" value="UniProtKB-UniRule"/>
</dbReference>
<evidence type="ECO:0000256" key="5">
    <source>
        <dbReference type="ARBA" id="ARBA00023134"/>
    </source>
</evidence>
<dbReference type="GO" id="GO:0003924">
    <property type="term" value="F:GTPase activity"/>
    <property type="evidence" value="ECO:0007669"/>
    <property type="project" value="UniProtKB-UniRule"/>
</dbReference>
<proteinExistence type="inferred from homology"/>
<evidence type="ECO:0000259" key="12">
    <source>
        <dbReference type="SMART" id="SM00864"/>
    </source>
</evidence>
<evidence type="ECO:0000256" key="7">
    <source>
        <dbReference type="ARBA" id="ARBA00023306"/>
    </source>
</evidence>
<dbReference type="RefSeq" id="WP_067661607.1">
    <property type="nucleotide sequence ID" value="NZ_FQXG01000005.1"/>
</dbReference>
<dbReference type="OrthoDB" id="9813375at2"/>
<dbReference type="PROSITE" id="PS01135">
    <property type="entry name" value="FTSZ_2"/>
    <property type="match status" value="1"/>
</dbReference>
<dbReference type="PANTHER" id="PTHR30314:SF3">
    <property type="entry name" value="MITOCHONDRIAL DIVISION PROTEIN FSZA"/>
    <property type="match status" value="1"/>
</dbReference>
<comment type="function">
    <text evidence="8 10">Essential cell division protein that forms a contractile ring structure (Z ring) at the future cell division site. The regulation of the ring assembly controls the timing and the location of cell division. One of the functions of the FtsZ ring is to recruit other cell division proteins to the septum to produce a new cell wall between the dividing cells. Binds GTP and shows GTPase activity.</text>
</comment>
<dbReference type="FunFam" id="3.40.50.1440:FF:000023">
    <property type="entry name" value="Cell division protein FtsZ"/>
    <property type="match status" value="1"/>
</dbReference>
<dbReference type="GO" id="GO:0005737">
    <property type="term" value="C:cytoplasm"/>
    <property type="evidence" value="ECO:0007669"/>
    <property type="project" value="UniProtKB-SubCell"/>
</dbReference>
<dbReference type="Gene3D" id="3.30.1330.20">
    <property type="entry name" value="Tubulin/FtsZ, C-terminal domain"/>
    <property type="match status" value="1"/>
</dbReference>
<evidence type="ECO:0000256" key="10">
    <source>
        <dbReference type="RuleBase" id="RU000631"/>
    </source>
</evidence>
<dbReference type="GO" id="GO:0043093">
    <property type="term" value="P:FtsZ-dependent cytokinesis"/>
    <property type="evidence" value="ECO:0007669"/>
    <property type="project" value="UniProtKB-UniRule"/>
</dbReference>
<dbReference type="AlphaFoldDB" id="A0A1M5XGD7"/>
<keyword evidence="3 8" id="KW-0132">Cell division</keyword>
<dbReference type="NCBIfam" id="TIGR00065">
    <property type="entry name" value="ftsZ"/>
    <property type="match status" value="1"/>
</dbReference>
<feature type="compositionally biased region" description="Low complexity" evidence="11">
    <location>
        <begin position="382"/>
        <end position="393"/>
    </location>
</feature>
<reference evidence="15" key="1">
    <citation type="submission" date="2016-11" db="EMBL/GenBank/DDBJ databases">
        <authorList>
            <person name="Varghese N."/>
            <person name="Submissions S."/>
        </authorList>
    </citation>
    <scope>NUCLEOTIDE SEQUENCE [LARGE SCALE GENOMIC DNA]</scope>
    <source>
        <strain evidence="15">DSM 16917</strain>
    </source>
</reference>
<evidence type="ECO:0000256" key="3">
    <source>
        <dbReference type="ARBA" id="ARBA00022618"/>
    </source>
</evidence>
<comment type="subunit">
    <text evidence="8">Homodimer. Polymerizes to form a dynamic ring structure in a strictly GTP-dependent manner. Interacts directly with several other division proteins.</text>
</comment>
<dbReference type="SMART" id="SM00865">
    <property type="entry name" value="Tubulin_C"/>
    <property type="match status" value="1"/>
</dbReference>
<dbReference type="InterPro" id="IPR000158">
    <property type="entry name" value="Cell_div_FtsZ"/>
</dbReference>
<feature type="binding site" evidence="8">
    <location>
        <position position="139"/>
    </location>
    <ligand>
        <name>GTP</name>
        <dbReference type="ChEBI" id="CHEBI:37565"/>
    </ligand>
</feature>
<keyword evidence="5 8" id="KW-0342">GTP-binding</keyword>
<dbReference type="CDD" id="cd02201">
    <property type="entry name" value="FtsZ_type1"/>
    <property type="match status" value="1"/>
</dbReference>
<evidence type="ECO:0000256" key="1">
    <source>
        <dbReference type="ARBA" id="ARBA00009690"/>
    </source>
</evidence>
<dbReference type="EMBL" id="FQXG01000005">
    <property type="protein sequence ID" value="SHH98564.1"/>
    <property type="molecule type" value="Genomic_DNA"/>
</dbReference>
<dbReference type="Gene3D" id="3.40.50.1440">
    <property type="entry name" value="Tubulin/FtsZ, GTPase domain"/>
    <property type="match status" value="1"/>
</dbReference>
<feature type="binding site" evidence="8">
    <location>
        <position position="187"/>
    </location>
    <ligand>
        <name>GTP</name>
        <dbReference type="ChEBI" id="CHEBI:37565"/>
    </ligand>
</feature>
<dbReference type="FunFam" id="3.30.1330.20:FF:000004">
    <property type="entry name" value="Cell division protein FtsZ"/>
    <property type="match status" value="1"/>
</dbReference>
<feature type="region of interest" description="Disordered" evidence="11">
    <location>
        <begin position="325"/>
        <end position="414"/>
    </location>
</feature>
<name>A0A1M5XGD7_9GAMM</name>
<evidence type="ECO:0000259" key="13">
    <source>
        <dbReference type="SMART" id="SM00865"/>
    </source>
</evidence>
<accession>A0A1M5XGD7</accession>
<dbReference type="HAMAP" id="MF_00909">
    <property type="entry name" value="FtsZ"/>
    <property type="match status" value="1"/>
</dbReference>
<feature type="binding site" evidence="8">
    <location>
        <begin position="21"/>
        <end position="25"/>
    </location>
    <ligand>
        <name>GTP</name>
        <dbReference type="ChEBI" id="CHEBI:37565"/>
    </ligand>
</feature>
<dbReference type="Proteomes" id="UP000184268">
    <property type="component" value="Unassembled WGS sequence"/>
</dbReference>
<dbReference type="GO" id="GO:0000917">
    <property type="term" value="P:division septum assembly"/>
    <property type="evidence" value="ECO:0007669"/>
    <property type="project" value="UniProtKB-KW"/>
</dbReference>
<dbReference type="InterPro" id="IPR036525">
    <property type="entry name" value="Tubulin/FtsZ_GTPase_sf"/>
</dbReference>
<feature type="domain" description="Tubulin/FtsZ 2-layer sandwich" evidence="13">
    <location>
        <begin position="207"/>
        <end position="325"/>
    </location>
</feature>
<dbReference type="SUPFAM" id="SSF55307">
    <property type="entry name" value="Tubulin C-terminal domain-like"/>
    <property type="match status" value="1"/>
</dbReference>
<comment type="subcellular location">
    <subcellularLocation>
        <location evidence="8">Cytoplasm</location>
    </subcellularLocation>
    <text evidence="8">Assembles at midcell at the inner surface of the cytoplasmic membrane.</text>
</comment>
<dbReference type="Pfam" id="PF00091">
    <property type="entry name" value="Tubulin"/>
    <property type="match status" value="1"/>
</dbReference>
<feature type="binding site" evidence="8">
    <location>
        <begin position="108"/>
        <end position="110"/>
    </location>
    <ligand>
        <name>GTP</name>
        <dbReference type="ChEBI" id="CHEBI:37565"/>
    </ligand>
</feature>
<evidence type="ECO:0000256" key="11">
    <source>
        <dbReference type="SAM" id="MobiDB-lite"/>
    </source>
</evidence>
<dbReference type="InterPro" id="IPR003008">
    <property type="entry name" value="Tubulin_FtsZ_GTPase"/>
</dbReference>
<evidence type="ECO:0000313" key="14">
    <source>
        <dbReference type="EMBL" id="SHH98564.1"/>
    </source>
</evidence>
<keyword evidence="4 8" id="KW-0547">Nucleotide-binding</keyword>
<evidence type="ECO:0000313" key="15">
    <source>
        <dbReference type="Proteomes" id="UP000184268"/>
    </source>
</evidence>
<evidence type="ECO:0000256" key="8">
    <source>
        <dbReference type="HAMAP-Rule" id="MF_00909"/>
    </source>
</evidence>
<comment type="similarity">
    <text evidence="1 8 10">Belongs to the FtsZ family.</text>
</comment>
<feature type="compositionally biased region" description="Polar residues" evidence="11">
    <location>
        <begin position="365"/>
        <end position="374"/>
    </location>
</feature>
<dbReference type="PROSITE" id="PS01134">
    <property type="entry name" value="FTSZ_1"/>
    <property type="match status" value="1"/>
</dbReference>
<dbReference type="PANTHER" id="PTHR30314">
    <property type="entry name" value="CELL DIVISION PROTEIN FTSZ-RELATED"/>
    <property type="match status" value="1"/>
</dbReference>
<feature type="domain" description="Tubulin/FtsZ GTPase" evidence="12">
    <location>
        <begin position="13"/>
        <end position="205"/>
    </location>
</feature>
<dbReference type="InterPro" id="IPR008280">
    <property type="entry name" value="Tub_FtsZ_C"/>
</dbReference>
<evidence type="ECO:0000256" key="4">
    <source>
        <dbReference type="ARBA" id="ARBA00022741"/>
    </source>
</evidence>
<dbReference type="InterPro" id="IPR045061">
    <property type="entry name" value="FtsZ/CetZ"/>
</dbReference>
<evidence type="ECO:0000256" key="9">
    <source>
        <dbReference type="NCBIfam" id="TIGR00065"/>
    </source>
</evidence>
<feature type="binding site" evidence="8">
    <location>
        <position position="143"/>
    </location>
    <ligand>
        <name>GTP</name>
        <dbReference type="ChEBI" id="CHEBI:37565"/>
    </ligand>
</feature>
<dbReference type="SMART" id="SM00864">
    <property type="entry name" value="Tubulin"/>
    <property type="match status" value="1"/>
</dbReference>
<dbReference type="InterPro" id="IPR020805">
    <property type="entry name" value="Cell_div_FtsZ_CS"/>
</dbReference>
<dbReference type="PRINTS" id="PR00423">
    <property type="entry name" value="CELLDVISFTSZ"/>
</dbReference>
<evidence type="ECO:0000256" key="6">
    <source>
        <dbReference type="ARBA" id="ARBA00023210"/>
    </source>
</evidence>
<keyword evidence="2 8" id="KW-0963">Cytoplasm</keyword>
<evidence type="ECO:0000256" key="2">
    <source>
        <dbReference type="ARBA" id="ARBA00022490"/>
    </source>
</evidence>